<dbReference type="RefSeq" id="WP_310067257.1">
    <property type="nucleotide sequence ID" value="NZ_JAVDVX010000001.1"/>
</dbReference>
<gene>
    <name evidence="3" type="ORF">J2X05_000082</name>
</gene>
<dbReference type="InterPro" id="IPR041443">
    <property type="entry name" value="Exop_C"/>
</dbReference>
<accession>A0ABU1USB8</accession>
<dbReference type="InterPro" id="IPR008979">
    <property type="entry name" value="Galactose-bd-like_sf"/>
</dbReference>
<organism evidence="3 4">
    <name type="scientific">Cellvibrio fibrivorans</name>
    <dbReference type="NCBI Taxonomy" id="126350"/>
    <lineage>
        <taxon>Bacteria</taxon>
        <taxon>Pseudomonadati</taxon>
        <taxon>Pseudomonadota</taxon>
        <taxon>Gammaproteobacteria</taxon>
        <taxon>Cellvibrionales</taxon>
        <taxon>Cellvibrionaceae</taxon>
        <taxon>Cellvibrio</taxon>
    </lineage>
</organism>
<evidence type="ECO:0000313" key="4">
    <source>
        <dbReference type="Proteomes" id="UP001253595"/>
    </source>
</evidence>
<dbReference type="Proteomes" id="UP001253595">
    <property type="component" value="Unassembled WGS sequence"/>
</dbReference>
<sequence>MHNFITKLLKLLPAITSICLIAPLNSHAQNTLNPNYFYLVKGELIGRSISLGDPSNWSTMIQGREGQSAGEKIKVAPIDFKASGDAIQLTWAPRKKVVGNFGLYGNAIDLSKFKDAASLTIDMRVDVKPDKDVKIGLDCGYPCRADITINGMIKKMPKGEWFSLPLPLNCFKSDNFDLSKITGPFTIATDGKFTVSITNIRLEKLLEGEKGCVEQP</sequence>
<dbReference type="Gene3D" id="2.60.120.430">
    <property type="entry name" value="Galactose-binding lectin"/>
    <property type="match status" value="1"/>
</dbReference>
<feature type="signal peptide" evidence="1">
    <location>
        <begin position="1"/>
        <end position="28"/>
    </location>
</feature>
<name>A0ABU1USB8_9GAMM</name>
<feature type="domain" description="ExoP galactose-binding-like" evidence="2">
    <location>
        <begin position="52"/>
        <end position="202"/>
    </location>
</feature>
<protein>
    <recommendedName>
        <fullName evidence="2">ExoP galactose-binding-like domain-containing protein</fullName>
    </recommendedName>
</protein>
<dbReference type="SUPFAM" id="SSF49785">
    <property type="entry name" value="Galactose-binding domain-like"/>
    <property type="match status" value="1"/>
</dbReference>
<feature type="chain" id="PRO_5045056230" description="ExoP galactose-binding-like domain-containing protein" evidence="1">
    <location>
        <begin position="29"/>
        <end position="216"/>
    </location>
</feature>
<keyword evidence="1" id="KW-0732">Signal</keyword>
<dbReference type="Pfam" id="PF18559">
    <property type="entry name" value="Exop_C"/>
    <property type="match status" value="1"/>
</dbReference>
<evidence type="ECO:0000313" key="3">
    <source>
        <dbReference type="EMBL" id="MDR7088079.1"/>
    </source>
</evidence>
<keyword evidence="4" id="KW-1185">Reference proteome</keyword>
<reference evidence="3 4" key="1">
    <citation type="submission" date="2023-07" db="EMBL/GenBank/DDBJ databases">
        <title>Sorghum-associated microbial communities from plants grown in Nebraska, USA.</title>
        <authorList>
            <person name="Schachtman D."/>
        </authorList>
    </citation>
    <scope>NUCLEOTIDE SEQUENCE [LARGE SCALE GENOMIC DNA]</scope>
    <source>
        <strain evidence="3 4">BE190</strain>
    </source>
</reference>
<comment type="caution">
    <text evidence="3">The sequence shown here is derived from an EMBL/GenBank/DDBJ whole genome shotgun (WGS) entry which is preliminary data.</text>
</comment>
<dbReference type="EMBL" id="JAVDVX010000001">
    <property type="protein sequence ID" value="MDR7088079.1"/>
    <property type="molecule type" value="Genomic_DNA"/>
</dbReference>
<proteinExistence type="predicted"/>
<evidence type="ECO:0000259" key="2">
    <source>
        <dbReference type="Pfam" id="PF18559"/>
    </source>
</evidence>
<evidence type="ECO:0000256" key="1">
    <source>
        <dbReference type="SAM" id="SignalP"/>
    </source>
</evidence>